<accession>A0AAE7JPE5</accession>
<evidence type="ECO:0000256" key="3">
    <source>
        <dbReference type="ARBA" id="ARBA00022525"/>
    </source>
</evidence>
<dbReference type="Gene3D" id="2.160.20.160">
    <property type="match status" value="2"/>
</dbReference>
<comment type="subcellular location">
    <subcellularLocation>
        <location evidence="1">Membrane</location>
    </subcellularLocation>
    <subcellularLocation>
        <location evidence="2">Secreted</location>
    </subcellularLocation>
</comment>
<organism evidence="9 10">
    <name type="scientific">Campylobacter ureolyticus</name>
    <dbReference type="NCBI Taxonomy" id="827"/>
    <lineage>
        <taxon>Bacteria</taxon>
        <taxon>Pseudomonadati</taxon>
        <taxon>Campylobacterota</taxon>
        <taxon>Epsilonproteobacteria</taxon>
        <taxon>Campylobacterales</taxon>
        <taxon>Campylobacteraceae</taxon>
        <taxon>Campylobacter</taxon>
    </lineage>
</organism>
<sequence length="2895" mass="319194">MAKFNKGKWRDIKKAEFRKSLKNSMLGKHDKIVDKICDWHSSILDEVLSTKDIDTIEKAEKELKNIKYAKAFFIFSGATLFIFDSVNNIVEYKNLPVDTTGSSIDDGNKNLYIDIPNKNDLLFIAKSIGGDILSLVSRLKILKFLDKIGDYAMGVKDAIEEVADINLNRFDISQIFLENHRITIDYKDINSNTTQERKYILYKANPIFDKALGSAWDKISADMRTLDRVIFTRDEAPVELIYHKFYDWRAKKIPNTFEFRAGADDNKIISVLRRISYPSKNKEAYLKLDSSPQKLLVNYYANDGANTSSIKNDLENKKIKEAAKYCLKELKGYALDKGFSSVSEYDDLNIYSNKHKDSRLEFFKAVIRDKIAEISHTKKDKRYNTYTDTKTNTFLWNTNGTFAPAKKIVFVDGKYSSSASGKFDIFGYSNPDTINLTKNAGDVYAELGEGSDTITTGSGNDTIYTNADIDDEFDTEDKNTTNTVNSGAGDDTIYGSKGKDIITTKKGTNHIYTKSGDDEVNVEDGKNYIYLGSGSDKVNTNNGTNYIYTGINNTNENDQDTKDDINTINLTYGKNEVYGSKGMDLITSKNATKNYIVTKEGDDAIDIYGGEFNEIYTGKGSDTITINSAKGPNYIYTSTDSKNSEDQDTKDDINTVVITTGQNYIYGGKGVENLHILEGVNNANLGNGKNTVDIQGGTNSIVLGEDEDIVNISGGTNFIEAGDGDDTITATSGANTIHAGKGSDTITTGDGDDIIYANDGDKEDSDILKGGDGYDEYHVGNGDTIEDSDGNGNIWFKHSYPLSGGKETKPGSKIYKGYGYTYHLNGSELKVTHDESKESITINNFSQEEKYLGITLENKVGLRIKDVTKNESDKTAEITIELVGEITGDGSLDVFMRNSSDKAITFKKGDTIKTYKYDISDYDDFIVNTQKIRSATNLHPYWIIPHKSISYDPSSSKFGDLKIKDDDSPLKLFVSSAGTSEAAEKLYTNVTATGEWQKGMRFDVKIGGKIITLDYNNQSKRVKLTTWTDDKLPEEDCKFYVRARFWSGNATVYDSGKMLCIVRDDDKRKDPNDPKYYDPIVIDMDGDGIELLPMDGTINFDHDNNGFKEATGWVSGDDALLALDKNKNGIIDNGSELFGDHSSSNGFEELKKYDLNSDGFINKDDEIWYELVLWQDKNANGISDEGELTKLSESKIKAIDLRYTNVSKEFLENHIKQTTKVIFSDEKTAEAVDVNFKVDLSDTIMPETKISKDILVLPNVDGKGNLYDLHSAMMMNINLKDELKKYINANSIERKKLIKSLIYKWTGVENNPTSGRGAMKDTRELNVYEILTGEVFIHRSQGKNPNSTVANYLHELYQNFEDYVYAELELQTTYKGIIDTKYMILDEDTGILKYDFKYFKEKMLELFNNKKYDEMVILKDLVRDASVYKPRFASELNHVLAELSLLDEDMSKMLGNKHIFGDNENNTINGTSYNDYMNGNEGDDTLYGDGGNDILVGGQGNDNLNGGAGDDTYIFAKGDGKDIINDGSGNDTIEFKEGITKDDLIIKHSSSDRDDLEISIKGTNDSITINEFFINSGRDFNRSYMIENFKFSDGTVLSYEDIQKLSYEGDDENNTIYGVNSLDNIIHANGGNDTVYSGSKNDTVYAGTGDDTLYGENGDDTLYGEEGKDTLYGGNGDDKLYGNEGDDTLYGDGGNDILVGGQGNDNLNGGAGDDTYIFAKGDGKDIINDGSGNDTIEFKEGITKDDLIIKHSSSDRDDLEISIKGTNDSITINEFFINSGRDFNRSYMIENFKFSDGTVLSYEDIQKLSYEGDDENNTIYGVNSLDNIIHANGGNDTVYSGSKNDTVYAGTGDDTLYGENGDDTLYGEEGKDTLYGGNGDDKLYGNEGDDTLYGDGGNDILVGGQGNDNLNGGAGDDTYIFAKGDGKDIINDGSGNDTIEFKEGITKDDLIIKHSSSDRDDLEISIKGTNDSITINEFFINSGRDFNRSYMIENFKFSDGTVLSYEDIQKLSYEGDDENNTIYGVNSLDNIIHANGGNDTVYSGSKNDTVYAGTGDDTLYGENGDDTLYGEEGKDTLYGGNGDDKLYGNEGDDTLYGDGGNDILVGGQGNDNLNGGAGDDTYIFAKGDGKDIINDGSGNDTIEFKEGITKDDLIIKHSSSDRDDLEISIKGTNDSITINEFFINSGRDFNRSYMIENFKFSDGTVLSYEDIQKLSYEGDDENNTIYGVNSLDNIIHANGGNDTVYSGSKNDTVYAGTGDDTLYGENGDDTLYGEEGKDTLYGGNGDDKLYGNEGDDTLYGDGGNDILVGGQGNDNLNGGAGDDTYIFAKGDGKDIINDGSGNDTIEFKEGITKDDLIIKHSSSDRDDLEISIKGTNDSITINEFFINSGRDFNRSYMIENFKFSDGTVLSYEDIQKLSYEGDDENNTIYGVNSLDNIIHANGGNDTVYSGSKNDTVYAGTGDDTLYGENGDDTLYGEEGKDTLYGGNGDDKLYGNEGDDTLYGDGGNDILVGGQGNDNLNGGAGDDTYIFAKGDGKDIINDGSGNDTIEFKEGITKDDLIIKHSSSDRDDLEISIKGTNDSITINEFFINSGRDFNRSYMIENFKFSDGTVLSYEDIQKLSYEGDDENNTIYGVNSLDNIIHANGGNDTVYSGSKNDTVYAGTGDDTLYGENGDDTLYGEEGKDTLYGGNGDDKLYGNEGDDTLYGDGGNDILVGGQGNDNLNGGAGDDTYIFAKGDGKDIINDGSGNDTIEFKEGITKDDLIIKHSSSDRDDLEISIKGTNDSITINEFFINSGRDFNRSYMIENFKFSDGTVLSYEDIQKLSYEGDEMKLLAQNQNYDFQKAEYSSLDDNSFITNDQINKVIQDLNSYGDSDSVDINFSGDFKNHDIMQLYNA</sequence>
<keyword evidence="6" id="KW-0843">Virulence</keyword>
<dbReference type="GO" id="GO:0005509">
    <property type="term" value="F:calcium ion binding"/>
    <property type="evidence" value="ECO:0007669"/>
    <property type="project" value="InterPro"/>
</dbReference>
<name>A0AAE7JPE5_9BACT</name>
<dbReference type="Pfam" id="PF00353">
    <property type="entry name" value="HemolysinCabind"/>
    <property type="match status" value="23"/>
</dbReference>
<dbReference type="GO" id="GO:0090729">
    <property type="term" value="F:toxin activity"/>
    <property type="evidence" value="ECO:0007669"/>
    <property type="project" value="UniProtKB-KW"/>
</dbReference>
<protein>
    <submittedName>
        <fullName evidence="9">Enterohemolysin EhxA domain-containing protein</fullName>
    </submittedName>
</protein>
<feature type="domain" description="Haemolysin-type calcium binding-related" evidence="8">
    <location>
        <begin position="2367"/>
        <end position="2412"/>
    </location>
</feature>
<dbReference type="PROSITE" id="PS00330">
    <property type="entry name" value="HEMOLYSIN_CALCIUM"/>
    <property type="match status" value="14"/>
</dbReference>
<evidence type="ECO:0000256" key="1">
    <source>
        <dbReference type="ARBA" id="ARBA00004370"/>
    </source>
</evidence>
<evidence type="ECO:0000256" key="7">
    <source>
        <dbReference type="ARBA" id="ARBA00023136"/>
    </source>
</evidence>
<dbReference type="RefSeq" id="WP_115651858.1">
    <property type="nucleotide sequence ID" value="NZ_CP053832.1"/>
</dbReference>
<evidence type="ECO:0000256" key="4">
    <source>
        <dbReference type="ARBA" id="ARBA00022656"/>
    </source>
</evidence>
<keyword evidence="3" id="KW-0964">Secreted</keyword>
<feature type="domain" description="Haemolysin-type calcium binding-related" evidence="8">
    <location>
        <begin position="2773"/>
        <end position="2818"/>
    </location>
</feature>
<dbReference type="Pfam" id="PF06594">
    <property type="entry name" value="HCBP_related"/>
    <property type="match status" value="7"/>
</dbReference>
<dbReference type="InterPro" id="IPR011049">
    <property type="entry name" value="Serralysin-like_metalloprot_C"/>
</dbReference>
<evidence type="ECO:0000259" key="8">
    <source>
        <dbReference type="Pfam" id="PF06594"/>
    </source>
</evidence>
<evidence type="ECO:0000256" key="6">
    <source>
        <dbReference type="ARBA" id="ARBA00023026"/>
    </source>
</evidence>
<keyword evidence="5" id="KW-0677">Repeat</keyword>
<evidence type="ECO:0000256" key="5">
    <source>
        <dbReference type="ARBA" id="ARBA00022737"/>
    </source>
</evidence>
<feature type="domain" description="Haemolysin-type calcium binding-related" evidence="8">
    <location>
        <begin position="2164"/>
        <end position="2209"/>
    </location>
</feature>
<keyword evidence="7" id="KW-0472">Membrane</keyword>
<dbReference type="InterPro" id="IPR001343">
    <property type="entry name" value="Hemolysn_Ca-bd"/>
</dbReference>
<gene>
    <name evidence="9" type="ORF">CURT_0672</name>
</gene>
<dbReference type="GeneID" id="77175583"/>
<dbReference type="GO" id="GO:0016020">
    <property type="term" value="C:membrane"/>
    <property type="evidence" value="ECO:0007669"/>
    <property type="project" value="UniProtKB-SubCell"/>
</dbReference>
<dbReference type="Gene3D" id="2.150.10.10">
    <property type="entry name" value="Serralysin-like metalloprotease, C-terminal"/>
    <property type="match status" value="12"/>
</dbReference>
<keyword evidence="4" id="KW-0800">Toxin</keyword>
<dbReference type="EMBL" id="CP053832">
    <property type="protein sequence ID" value="QKF84175.1"/>
    <property type="molecule type" value="Genomic_DNA"/>
</dbReference>
<dbReference type="PANTHER" id="PTHR38340:SF1">
    <property type="entry name" value="S-LAYER PROTEIN"/>
    <property type="match status" value="1"/>
</dbReference>
<dbReference type="InterPro" id="IPR018511">
    <property type="entry name" value="Hemolysin-typ_Ca-bd_CS"/>
</dbReference>
<evidence type="ECO:0000313" key="9">
    <source>
        <dbReference type="EMBL" id="QKF84175.1"/>
    </source>
</evidence>
<dbReference type="SUPFAM" id="SSF51120">
    <property type="entry name" value="beta-Roll"/>
    <property type="match status" value="9"/>
</dbReference>
<dbReference type="InterPro" id="IPR010566">
    <property type="entry name" value="Haemolys_ca-bd"/>
</dbReference>
<dbReference type="PRINTS" id="PR00313">
    <property type="entry name" value="CABNDNGRPT"/>
</dbReference>
<dbReference type="PRINTS" id="PR01488">
    <property type="entry name" value="RTXTOXINA"/>
</dbReference>
<feature type="domain" description="Haemolysin-type calcium binding-related" evidence="8">
    <location>
        <begin position="1758"/>
        <end position="1803"/>
    </location>
</feature>
<dbReference type="GO" id="GO:0005576">
    <property type="term" value="C:extracellular region"/>
    <property type="evidence" value="ECO:0007669"/>
    <property type="project" value="UniProtKB-SubCell"/>
</dbReference>
<feature type="domain" description="Haemolysin-type calcium binding-related" evidence="8">
    <location>
        <begin position="1555"/>
        <end position="1600"/>
    </location>
</feature>
<dbReference type="InterPro" id="IPR003995">
    <property type="entry name" value="RTX_toxin_determinant-A"/>
</dbReference>
<feature type="domain" description="Haemolysin-type calcium binding-related" evidence="8">
    <location>
        <begin position="1961"/>
        <end position="2006"/>
    </location>
</feature>
<reference evidence="9 10" key="1">
    <citation type="submission" date="2020-05" db="EMBL/GenBank/DDBJ databases">
        <title>Complete genome sequencing of Campylobacter and Arcobacter type strains.</title>
        <authorList>
            <person name="Miller W.G."/>
            <person name="Yee E."/>
        </authorList>
    </citation>
    <scope>NUCLEOTIDE SEQUENCE [LARGE SCALE GENOMIC DNA]</scope>
    <source>
        <strain evidence="9 10">LMG 6451</strain>
    </source>
</reference>
<evidence type="ECO:0000313" key="10">
    <source>
        <dbReference type="Proteomes" id="UP000509722"/>
    </source>
</evidence>
<dbReference type="Proteomes" id="UP000509722">
    <property type="component" value="Chromosome"/>
</dbReference>
<evidence type="ECO:0000256" key="2">
    <source>
        <dbReference type="ARBA" id="ARBA00004613"/>
    </source>
</evidence>
<dbReference type="PANTHER" id="PTHR38340">
    <property type="entry name" value="S-LAYER PROTEIN"/>
    <property type="match status" value="1"/>
</dbReference>
<proteinExistence type="predicted"/>
<dbReference type="InterPro" id="IPR050557">
    <property type="entry name" value="RTX_toxin/Mannuronan_C5-epim"/>
</dbReference>
<feature type="domain" description="Haemolysin-type calcium binding-related" evidence="8">
    <location>
        <begin position="2570"/>
        <end position="2615"/>
    </location>
</feature>